<evidence type="ECO:0000256" key="4">
    <source>
        <dbReference type="ARBA" id="ARBA00023136"/>
    </source>
</evidence>
<gene>
    <name evidence="6" type="ORF">AY601_3088</name>
</gene>
<feature type="transmembrane region" description="Helical" evidence="5">
    <location>
        <begin position="190"/>
        <end position="208"/>
    </location>
</feature>
<organism evidence="6 7">
    <name type="scientific">Pedobacter cryoconitis</name>
    <dbReference type="NCBI Taxonomy" id="188932"/>
    <lineage>
        <taxon>Bacteria</taxon>
        <taxon>Pseudomonadati</taxon>
        <taxon>Bacteroidota</taxon>
        <taxon>Sphingobacteriia</taxon>
        <taxon>Sphingobacteriales</taxon>
        <taxon>Sphingobacteriaceae</taxon>
        <taxon>Pedobacter</taxon>
    </lineage>
</organism>
<feature type="transmembrane region" description="Helical" evidence="5">
    <location>
        <begin position="6"/>
        <end position="23"/>
    </location>
</feature>
<dbReference type="PATRIC" id="fig|188932.3.peg.3218"/>
<keyword evidence="4 5" id="KW-0472">Membrane</keyword>
<evidence type="ECO:0000256" key="3">
    <source>
        <dbReference type="ARBA" id="ARBA00022989"/>
    </source>
</evidence>
<dbReference type="PANTHER" id="PTHR11040:SF44">
    <property type="entry name" value="PROTEIN ZNTC-RELATED"/>
    <property type="match status" value="1"/>
</dbReference>
<dbReference type="Pfam" id="PF02535">
    <property type="entry name" value="Zip"/>
    <property type="match status" value="1"/>
</dbReference>
<dbReference type="RefSeq" id="WP_068402579.1">
    <property type="nucleotide sequence ID" value="NZ_CP014504.1"/>
</dbReference>
<dbReference type="InterPro" id="IPR003689">
    <property type="entry name" value="ZIP"/>
</dbReference>
<proteinExistence type="predicted"/>
<feature type="transmembrane region" description="Helical" evidence="5">
    <location>
        <begin position="125"/>
        <end position="145"/>
    </location>
</feature>
<accession>A0A127VFE4</accession>
<evidence type="ECO:0000256" key="2">
    <source>
        <dbReference type="ARBA" id="ARBA00022692"/>
    </source>
</evidence>
<evidence type="ECO:0000313" key="6">
    <source>
        <dbReference type="EMBL" id="AMP99961.1"/>
    </source>
</evidence>
<keyword evidence="3 5" id="KW-1133">Transmembrane helix</keyword>
<feature type="transmembrane region" description="Helical" evidence="5">
    <location>
        <begin position="220"/>
        <end position="238"/>
    </location>
</feature>
<evidence type="ECO:0000313" key="7">
    <source>
        <dbReference type="Proteomes" id="UP000071561"/>
    </source>
</evidence>
<dbReference type="PANTHER" id="PTHR11040">
    <property type="entry name" value="ZINC/IRON TRANSPORTER"/>
    <property type="match status" value="1"/>
</dbReference>
<sequence length="241" mass="26534">MEVWKILILFFCAFFGGLSIFLVKSDKSQLLKLILSFSGAYLFAITVLHLIPDAYSGPDHAEIGIYILIGFLLQILLEQFSEGVEHGHIHKHDDTRIFPYGIMISLCLHAFLEGMPLAADQHNALIFGISLHHIPAAFALASILMQNKFKSAGIIFYLAIFAIMAPLGFWVSNGISTGSIGGIEVYFHKMMGIVIGIFLHISTTILFESSVDHKVSKRKMVAVLLGIAIALIGFYTSGHSH</sequence>
<dbReference type="GO" id="GO:0016020">
    <property type="term" value="C:membrane"/>
    <property type="evidence" value="ECO:0007669"/>
    <property type="project" value="UniProtKB-SubCell"/>
</dbReference>
<comment type="subcellular location">
    <subcellularLocation>
        <location evidence="1">Membrane</location>
        <topology evidence="1">Multi-pass membrane protein</topology>
    </subcellularLocation>
</comment>
<feature type="transmembrane region" description="Helical" evidence="5">
    <location>
        <begin position="100"/>
        <end position="119"/>
    </location>
</feature>
<keyword evidence="7" id="KW-1185">Reference proteome</keyword>
<dbReference type="KEGG" id="pcm:AY601_3088"/>
<feature type="transmembrane region" description="Helical" evidence="5">
    <location>
        <begin position="63"/>
        <end position="80"/>
    </location>
</feature>
<feature type="transmembrane region" description="Helical" evidence="5">
    <location>
        <begin position="30"/>
        <end position="51"/>
    </location>
</feature>
<dbReference type="EMBL" id="CP014504">
    <property type="protein sequence ID" value="AMP99961.1"/>
    <property type="molecule type" value="Genomic_DNA"/>
</dbReference>
<evidence type="ECO:0000256" key="5">
    <source>
        <dbReference type="SAM" id="Phobius"/>
    </source>
</evidence>
<feature type="transmembrane region" description="Helical" evidence="5">
    <location>
        <begin position="152"/>
        <end position="170"/>
    </location>
</feature>
<keyword evidence="2 5" id="KW-0812">Transmembrane</keyword>
<dbReference type="AlphaFoldDB" id="A0A127VFE4"/>
<dbReference type="OrthoDB" id="654481at2"/>
<name>A0A127VFE4_9SPHI</name>
<dbReference type="GO" id="GO:0005385">
    <property type="term" value="F:zinc ion transmembrane transporter activity"/>
    <property type="evidence" value="ECO:0007669"/>
    <property type="project" value="TreeGrafter"/>
</dbReference>
<dbReference type="Proteomes" id="UP000071561">
    <property type="component" value="Chromosome"/>
</dbReference>
<reference evidence="6 7" key="1">
    <citation type="submission" date="2016-03" db="EMBL/GenBank/DDBJ databases">
        <title>Complete genome sequence of Pedobacter cryoconitis PAMC 27485.</title>
        <authorList>
            <person name="Lee J."/>
            <person name="Kim O.-S."/>
        </authorList>
    </citation>
    <scope>NUCLEOTIDE SEQUENCE [LARGE SCALE GENOMIC DNA]</scope>
    <source>
        <strain evidence="6 7">PAMC 27485</strain>
    </source>
</reference>
<protein>
    <submittedName>
        <fullName evidence="6">Zinc/iron permease</fullName>
    </submittedName>
</protein>
<evidence type="ECO:0000256" key="1">
    <source>
        <dbReference type="ARBA" id="ARBA00004141"/>
    </source>
</evidence>